<dbReference type="Proteomes" id="UP000264330">
    <property type="component" value="Unassembled WGS sequence"/>
</dbReference>
<protein>
    <submittedName>
        <fullName evidence="1">SusC/RagA family TonB-linked outer membrane protein</fullName>
    </submittedName>
</protein>
<feature type="non-terminal residue" evidence="1">
    <location>
        <position position="1"/>
    </location>
</feature>
<name>A0A3D5IY87_9FLAO</name>
<proteinExistence type="predicted"/>
<accession>A0A3D5IY87</accession>
<dbReference type="EMBL" id="DPMF01000104">
    <property type="protein sequence ID" value="HCV80348.1"/>
    <property type="molecule type" value="Genomic_DNA"/>
</dbReference>
<dbReference type="SUPFAM" id="SSF56935">
    <property type="entry name" value="Porins"/>
    <property type="match status" value="1"/>
</dbReference>
<dbReference type="AlphaFoldDB" id="A0A3D5IY87"/>
<organism evidence="1 2">
    <name type="scientific">Zunongwangia profunda</name>
    <dbReference type="NCBI Taxonomy" id="398743"/>
    <lineage>
        <taxon>Bacteria</taxon>
        <taxon>Pseudomonadati</taxon>
        <taxon>Bacteroidota</taxon>
        <taxon>Flavobacteriia</taxon>
        <taxon>Flavobacteriales</taxon>
        <taxon>Flavobacteriaceae</taxon>
        <taxon>Zunongwangia</taxon>
    </lineage>
</organism>
<comment type="caution">
    <text evidence="1">The sequence shown here is derived from an EMBL/GenBank/DDBJ whole genome shotgun (WGS) entry which is preliminary data.</text>
</comment>
<gene>
    <name evidence="1" type="ORF">DGQ38_04800</name>
</gene>
<evidence type="ECO:0000313" key="2">
    <source>
        <dbReference type="Proteomes" id="UP000264330"/>
    </source>
</evidence>
<evidence type="ECO:0000313" key="1">
    <source>
        <dbReference type="EMBL" id="HCV80348.1"/>
    </source>
</evidence>
<reference evidence="1 2" key="1">
    <citation type="journal article" date="2018" name="Nat. Biotechnol.">
        <title>A standardized bacterial taxonomy based on genome phylogeny substantially revises the tree of life.</title>
        <authorList>
            <person name="Parks D.H."/>
            <person name="Chuvochina M."/>
            <person name="Waite D.W."/>
            <person name="Rinke C."/>
            <person name="Skarshewski A."/>
            <person name="Chaumeil P.A."/>
            <person name="Hugenholtz P."/>
        </authorList>
    </citation>
    <scope>NUCLEOTIDE SEQUENCE [LARGE SCALE GENOMIC DNA]</scope>
    <source>
        <strain evidence="1">UBA9359</strain>
    </source>
</reference>
<sequence length="304" mass="34077">NSDDLIQDFPVSEFYGLPNNNTLTRNTATLRGEGVDINLNGEWLRTPEFSINSTFVLSYNKNEVTDSRYENYSTFLNGTASAPPIVDYPLNSIFAFRSAGLDENGSTIVYDRNGDIVDAFTPLTEIEDMQYMGTQTPKYYGSFATTFTYKKLSLYALATYKLDYVLFNPSFGNYVSRYGSFEAYDLNSDIADRWRAPGDEVNTNVPGAQGLGGYSLGRYLYSTDRVIDGDHIRLREISLSYDFSDLVANSFLRNASLSLTARNLGLIWRANDDDIDPDFLPYTSGSLIRIPPTAMYSVGVNLNF</sequence>